<dbReference type="OrthoDB" id="9971063at2759"/>
<dbReference type="GO" id="GO:0003676">
    <property type="term" value="F:nucleic acid binding"/>
    <property type="evidence" value="ECO:0007669"/>
    <property type="project" value="InterPro"/>
</dbReference>
<organism evidence="1 2">
    <name type="scientific">Pieris macdunnoughi</name>
    <dbReference type="NCBI Taxonomy" id="345717"/>
    <lineage>
        <taxon>Eukaryota</taxon>
        <taxon>Metazoa</taxon>
        <taxon>Ecdysozoa</taxon>
        <taxon>Arthropoda</taxon>
        <taxon>Hexapoda</taxon>
        <taxon>Insecta</taxon>
        <taxon>Pterygota</taxon>
        <taxon>Neoptera</taxon>
        <taxon>Endopterygota</taxon>
        <taxon>Lepidoptera</taxon>
        <taxon>Glossata</taxon>
        <taxon>Ditrysia</taxon>
        <taxon>Papilionoidea</taxon>
        <taxon>Pieridae</taxon>
        <taxon>Pierinae</taxon>
        <taxon>Pieris</taxon>
    </lineage>
</organism>
<dbReference type="Proteomes" id="UP000663880">
    <property type="component" value="Unassembled WGS sequence"/>
</dbReference>
<evidence type="ECO:0000313" key="1">
    <source>
        <dbReference type="EMBL" id="CAF4927375.1"/>
    </source>
</evidence>
<dbReference type="AlphaFoldDB" id="A0A821WME3"/>
<keyword evidence="2" id="KW-1185">Reference proteome</keyword>
<gene>
    <name evidence="1" type="ORF">PMACD_LOCUS13558</name>
</gene>
<accession>A0A821WME3</accession>
<evidence type="ECO:0008006" key="3">
    <source>
        <dbReference type="Google" id="ProtNLM"/>
    </source>
</evidence>
<protein>
    <recommendedName>
        <fullName evidence="3">Transposase</fullName>
    </recommendedName>
</protein>
<dbReference type="EMBL" id="CAJOBZ010000061">
    <property type="protein sequence ID" value="CAF4927375.1"/>
    <property type="molecule type" value="Genomic_DNA"/>
</dbReference>
<dbReference type="PANTHER" id="PTHR47326">
    <property type="entry name" value="TRANSPOSABLE ELEMENT TC3 TRANSPOSASE-LIKE PROTEIN"/>
    <property type="match status" value="1"/>
</dbReference>
<reference evidence="1" key="1">
    <citation type="submission" date="2021-02" db="EMBL/GenBank/DDBJ databases">
        <authorList>
            <person name="Steward A R."/>
        </authorList>
    </citation>
    <scope>NUCLEOTIDE SEQUENCE</scope>
</reference>
<comment type="caution">
    <text evidence="1">The sequence shown here is derived from an EMBL/GenBank/DDBJ whole genome shotgun (WGS) entry which is preliminary data.</text>
</comment>
<name>A0A821WME3_9NEOP</name>
<sequence length="160" mass="18595">MKTRFRSFNNILFSDESNFHINGHVNKQNCRYWASKNPLELHQKPLHSPKVVVWAAISSQGIIGPYFFVDDRGRTQTVHSDRYCHMIRTILATEMQNQKGYNRNKFFQQRGATSHVTNDSLAGLHNLFPGRVIRRRGDINLPLRSPDLMSTYSFFFYGAT</sequence>
<dbReference type="Gene3D" id="3.30.420.10">
    <property type="entry name" value="Ribonuclease H-like superfamily/Ribonuclease H"/>
    <property type="match status" value="1"/>
</dbReference>
<evidence type="ECO:0000313" key="2">
    <source>
        <dbReference type="Proteomes" id="UP000663880"/>
    </source>
</evidence>
<dbReference type="InterPro" id="IPR036397">
    <property type="entry name" value="RNaseH_sf"/>
</dbReference>
<dbReference type="PANTHER" id="PTHR47326:SF1">
    <property type="entry name" value="HTH PSQ-TYPE DOMAIN-CONTAINING PROTEIN"/>
    <property type="match status" value="1"/>
</dbReference>
<proteinExistence type="predicted"/>